<reference evidence="1 2" key="1">
    <citation type="journal article" date="2023" name="Genome Announc.">
        <title>Pan-Genome Analyses of the Genus Cohnella and Proposal of the Novel Species Cohnella silvisoli sp. nov., Isolated from Forest Soil.</title>
        <authorList>
            <person name="Wang C."/>
            <person name="Mao L."/>
            <person name="Bao G."/>
            <person name="Zhu H."/>
        </authorList>
    </citation>
    <scope>NUCLEOTIDE SEQUENCE [LARGE SCALE GENOMIC DNA]</scope>
    <source>
        <strain evidence="1 2">NL03-T5-1</strain>
    </source>
</reference>
<name>A0ABV1KPC6_9BACL</name>
<organism evidence="1 2">
    <name type="scientific">Cohnella silvisoli</name>
    <dbReference type="NCBI Taxonomy" id="2873699"/>
    <lineage>
        <taxon>Bacteria</taxon>
        <taxon>Bacillati</taxon>
        <taxon>Bacillota</taxon>
        <taxon>Bacilli</taxon>
        <taxon>Bacillales</taxon>
        <taxon>Paenibacillaceae</taxon>
        <taxon>Cohnella</taxon>
    </lineage>
</organism>
<evidence type="ECO:0000313" key="1">
    <source>
        <dbReference type="EMBL" id="MEQ4481926.1"/>
    </source>
</evidence>
<comment type="caution">
    <text evidence="1">The sequence shown here is derived from an EMBL/GenBank/DDBJ whole genome shotgun (WGS) entry which is preliminary data.</text>
</comment>
<dbReference type="EMBL" id="JASKHM010000002">
    <property type="protein sequence ID" value="MEQ4481926.1"/>
    <property type="molecule type" value="Genomic_DNA"/>
</dbReference>
<keyword evidence="2" id="KW-1185">Reference proteome</keyword>
<sequence length="190" mass="21111">MGTFQRFSSPLMNVEMVKELRIIGPPEAHTDNEISALMSLITSSYPPIETIVIGHGREIASVEAAQVFARHWEARGGGSNTGGVVLAMVSWPEEAASWLRPANRFTELKPDGWIVTGALLGWAQMSRRLRHSTSWDPRRTYGFASLADSRIIRCVGGETLEGMRGVWSDGNMWLIENEQLISYSSDMNKT</sequence>
<proteinExistence type="predicted"/>
<dbReference type="RefSeq" id="WP_232189311.1">
    <property type="nucleotide sequence ID" value="NZ_JAIOAP010000019.1"/>
</dbReference>
<protein>
    <submittedName>
        <fullName evidence="1">Uncharacterized protein</fullName>
    </submittedName>
</protein>
<accession>A0ABV1KPC6</accession>
<dbReference type="Proteomes" id="UP001493487">
    <property type="component" value="Unassembled WGS sequence"/>
</dbReference>
<gene>
    <name evidence="1" type="ORF">QJS35_05915</name>
</gene>
<evidence type="ECO:0000313" key="2">
    <source>
        <dbReference type="Proteomes" id="UP001493487"/>
    </source>
</evidence>